<keyword evidence="2" id="KW-1185">Reference proteome</keyword>
<comment type="caution">
    <text evidence="1">The sequence shown here is derived from an EMBL/GenBank/DDBJ whole genome shotgun (WGS) entry which is preliminary data.</text>
</comment>
<dbReference type="EMBL" id="JBEWCH010000007">
    <property type="protein sequence ID" value="MET1475423.1"/>
    <property type="molecule type" value="Genomic_DNA"/>
</dbReference>
<name>A0ABV2C8I1_9BURK</name>
<evidence type="ECO:0000313" key="1">
    <source>
        <dbReference type="EMBL" id="MET1475423.1"/>
    </source>
</evidence>
<sequence length="41" mass="4855">MLRIRERSYPALYPEGDARVGTVFHHVFNTAPIHRRNFELS</sequence>
<organism evidence="1 2">
    <name type="scientific">Burkholderia sola</name>
    <dbReference type="NCBI Taxonomy" id="2843302"/>
    <lineage>
        <taxon>Bacteria</taxon>
        <taxon>Pseudomonadati</taxon>
        <taxon>Pseudomonadota</taxon>
        <taxon>Betaproteobacteria</taxon>
        <taxon>Burkholderiales</taxon>
        <taxon>Burkholderiaceae</taxon>
        <taxon>Burkholderia</taxon>
        <taxon>Burkholderia cepacia complex</taxon>
    </lineage>
</organism>
<accession>A0ABV2C8I1</accession>
<gene>
    <name evidence="1" type="ORF">ABXL37_14280</name>
</gene>
<dbReference type="RefSeq" id="WP_260429737.1">
    <property type="nucleotide sequence ID" value="NZ_JBEWCH010000007.1"/>
</dbReference>
<evidence type="ECO:0000313" key="2">
    <source>
        <dbReference type="Proteomes" id="UP001548587"/>
    </source>
</evidence>
<dbReference type="Proteomes" id="UP001548587">
    <property type="component" value="Unassembled WGS sequence"/>
</dbReference>
<proteinExistence type="predicted"/>
<reference evidence="1 2" key="1">
    <citation type="submission" date="2024-06" db="EMBL/GenBank/DDBJ databases">
        <title>Burkholderia sola in Mexico.</title>
        <authorList>
            <person name="Estrada P."/>
        </authorList>
    </citation>
    <scope>NUCLEOTIDE SEQUENCE [LARGE SCALE GENOMIC DNA]</scope>
    <source>
        <strain evidence="1 2">CpTa8-5</strain>
    </source>
</reference>
<protein>
    <submittedName>
        <fullName evidence="1">Uncharacterized protein</fullName>
    </submittedName>
</protein>